<gene>
    <name evidence="1" type="ORF">PIB30_035871</name>
</gene>
<protein>
    <submittedName>
        <fullName evidence="1">Uncharacterized protein</fullName>
    </submittedName>
</protein>
<keyword evidence="2" id="KW-1185">Reference proteome</keyword>
<comment type="caution">
    <text evidence="1">The sequence shown here is derived from an EMBL/GenBank/DDBJ whole genome shotgun (WGS) entry which is preliminary data.</text>
</comment>
<accession>A0ABU6SDI0</accession>
<reference evidence="1 2" key="1">
    <citation type="journal article" date="2023" name="Plants (Basel)">
        <title>Bridging the Gap: Combining Genomics and Transcriptomics Approaches to Understand Stylosanthes scabra, an Orphan Legume from the Brazilian Caatinga.</title>
        <authorList>
            <person name="Ferreira-Neto J.R.C."/>
            <person name="da Silva M.D."/>
            <person name="Binneck E."/>
            <person name="de Melo N.F."/>
            <person name="da Silva R.H."/>
            <person name="de Melo A.L.T.M."/>
            <person name="Pandolfi V."/>
            <person name="Bustamante F.O."/>
            <person name="Brasileiro-Vidal A.C."/>
            <person name="Benko-Iseppon A.M."/>
        </authorList>
    </citation>
    <scope>NUCLEOTIDE SEQUENCE [LARGE SCALE GENOMIC DNA]</scope>
    <source>
        <tissue evidence="1">Leaves</tissue>
    </source>
</reference>
<sequence>MVIDGCEKLRRILDGLDTLTSLKKIKIIGMPVEFEHRLRTNDLPEFKYVTPTIESSMDILSIGTTYGSLGFPKLIFSQGLKIRAGVKKISILSVAVGFPNVGPHFERWKTGVFGLVTLVGLNEGKRDLTWWVVKVKHRVFIYLLEVPQLSGYKCKFHVDSDEEDIVFFDVTAVN</sequence>
<proteinExistence type="predicted"/>
<evidence type="ECO:0000313" key="1">
    <source>
        <dbReference type="EMBL" id="MED6134310.1"/>
    </source>
</evidence>
<name>A0ABU6SDI0_9FABA</name>
<dbReference type="EMBL" id="JASCZI010060588">
    <property type="protein sequence ID" value="MED6134310.1"/>
    <property type="molecule type" value="Genomic_DNA"/>
</dbReference>
<dbReference type="Proteomes" id="UP001341840">
    <property type="component" value="Unassembled WGS sequence"/>
</dbReference>
<evidence type="ECO:0000313" key="2">
    <source>
        <dbReference type="Proteomes" id="UP001341840"/>
    </source>
</evidence>
<organism evidence="1 2">
    <name type="scientific">Stylosanthes scabra</name>
    <dbReference type="NCBI Taxonomy" id="79078"/>
    <lineage>
        <taxon>Eukaryota</taxon>
        <taxon>Viridiplantae</taxon>
        <taxon>Streptophyta</taxon>
        <taxon>Embryophyta</taxon>
        <taxon>Tracheophyta</taxon>
        <taxon>Spermatophyta</taxon>
        <taxon>Magnoliopsida</taxon>
        <taxon>eudicotyledons</taxon>
        <taxon>Gunneridae</taxon>
        <taxon>Pentapetalae</taxon>
        <taxon>rosids</taxon>
        <taxon>fabids</taxon>
        <taxon>Fabales</taxon>
        <taxon>Fabaceae</taxon>
        <taxon>Papilionoideae</taxon>
        <taxon>50 kb inversion clade</taxon>
        <taxon>dalbergioids sensu lato</taxon>
        <taxon>Dalbergieae</taxon>
        <taxon>Pterocarpus clade</taxon>
        <taxon>Stylosanthes</taxon>
    </lineage>
</organism>